<keyword evidence="7" id="KW-1199">Hemostasis impairing toxin</keyword>
<evidence type="ECO:0000256" key="10">
    <source>
        <dbReference type="SAM" id="SignalP"/>
    </source>
</evidence>
<keyword evidence="13" id="KW-1185">Reference proteome</keyword>
<evidence type="ECO:0000313" key="12">
    <source>
        <dbReference type="EMBL" id="KAF9409167.1"/>
    </source>
</evidence>
<feature type="signal peptide" evidence="10">
    <location>
        <begin position="1"/>
        <end position="27"/>
    </location>
</feature>
<dbReference type="PANTHER" id="PTHR24276">
    <property type="entry name" value="POLYSERASE-RELATED"/>
    <property type="match status" value="1"/>
</dbReference>
<dbReference type="InterPro" id="IPR018114">
    <property type="entry name" value="TRYPSIN_HIS"/>
</dbReference>
<dbReference type="CDD" id="cd00190">
    <property type="entry name" value="Tryp_SPc"/>
    <property type="match status" value="1"/>
</dbReference>
<dbReference type="GO" id="GO:0004252">
    <property type="term" value="F:serine-type endopeptidase activity"/>
    <property type="evidence" value="ECO:0007669"/>
    <property type="project" value="InterPro"/>
</dbReference>
<evidence type="ECO:0000256" key="4">
    <source>
        <dbReference type="ARBA" id="ARBA00022801"/>
    </source>
</evidence>
<name>A0A835L1P3_SPOEX</name>
<dbReference type="InterPro" id="IPR043504">
    <property type="entry name" value="Peptidase_S1_PA_chymotrypsin"/>
</dbReference>
<dbReference type="InterPro" id="IPR050430">
    <property type="entry name" value="Peptidase_S1"/>
</dbReference>
<evidence type="ECO:0000256" key="3">
    <source>
        <dbReference type="ARBA" id="ARBA00022670"/>
    </source>
</evidence>
<proteinExistence type="predicted"/>
<dbReference type="SUPFAM" id="SSF50494">
    <property type="entry name" value="Trypsin-like serine proteases"/>
    <property type="match status" value="2"/>
</dbReference>
<dbReference type="GO" id="GO:0005576">
    <property type="term" value="C:extracellular region"/>
    <property type="evidence" value="ECO:0007669"/>
    <property type="project" value="UniProtKB-SubCell"/>
</dbReference>
<dbReference type="Gene3D" id="2.40.10.10">
    <property type="entry name" value="Trypsin-like serine proteases"/>
    <property type="match status" value="2"/>
</dbReference>
<evidence type="ECO:0000256" key="6">
    <source>
        <dbReference type="ARBA" id="ARBA00023157"/>
    </source>
</evidence>
<feature type="chain" id="PRO_5032787084" description="Peptidase S1 domain-containing protein" evidence="10">
    <location>
        <begin position="28"/>
        <end position="565"/>
    </location>
</feature>
<dbReference type="SMART" id="SM00020">
    <property type="entry name" value="Tryp_SPc"/>
    <property type="match status" value="2"/>
</dbReference>
<dbReference type="GO" id="GO:0090729">
    <property type="term" value="F:toxin activity"/>
    <property type="evidence" value="ECO:0007669"/>
    <property type="project" value="UniProtKB-KW"/>
</dbReference>
<dbReference type="AlphaFoldDB" id="A0A835L1P3"/>
<dbReference type="PROSITE" id="PS00134">
    <property type="entry name" value="TRYPSIN_HIS"/>
    <property type="match status" value="2"/>
</dbReference>
<dbReference type="InterPro" id="IPR001254">
    <property type="entry name" value="Trypsin_dom"/>
</dbReference>
<evidence type="ECO:0000259" key="11">
    <source>
        <dbReference type="PROSITE" id="PS50240"/>
    </source>
</evidence>
<dbReference type="PANTHER" id="PTHR24276:SF91">
    <property type="entry name" value="AT26814P-RELATED"/>
    <property type="match status" value="1"/>
</dbReference>
<organism evidence="12 13">
    <name type="scientific">Spodoptera exigua</name>
    <name type="common">Beet armyworm</name>
    <name type="synonym">Noctua fulgens</name>
    <dbReference type="NCBI Taxonomy" id="7107"/>
    <lineage>
        <taxon>Eukaryota</taxon>
        <taxon>Metazoa</taxon>
        <taxon>Ecdysozoa</taxon>
        <taxon>Arthropoda</taxon>
        <taxon>Hexapoda</taxon>
        <taxon>Insecta</taxon>
        <taxon>Pterygota</taxon>
        <taxon>Neoptera</taxon>
        <taxon>Endopterygota</taxon>
        <taxon>Lepidoptera</taxon>
        <taxon>Glossata</taxon>
        <taxon>Ditrysia</taxon>
        <taxon>Noctuoidea</taxon>
        <taxon>Noctuidae</taxon>
        <taxon>Amphipyrinae</taxon>
        <taxon>Spodoptera</taxon>
    </lineage>
</organism>
<comment type="subcellular location">
    <subcellularLocation>
        <location evidence="1">Secreted</location>
        <location evidence="1">Extracellular space</location>
    </subcellularLocation>
</comment>
<dbReference type="PROSITE" id="PS50240">
    <property type="entry name" value="TRYPSIN_DOM"/>
    <property type="match status" value="2"/>
</dbReference>
<keyword evidence="6" id="KW-1015">Disulfide bond</keyword>
<evidence type="ECO:0000256" key="2">
    <source>
        <dbReference type="ARBA" id="ARBA00022656"/>
    </source>
</evidence>
<dbReference type="EMBL" id="JACKWZ010000332">
    <property type="protein sequence ID" value="KAF9409167.1"/>
    <property type="molecule type" value="Genomic_DNA"/>
</dbReference>
<keyword evidence="2" id="KW-0800">Toxin</keyword>
<dbReference type="FunFam" id="2.40.10.10:FF:000068">
    <property type="entry name" value="transmembrane protease serine 2"/>
    <property type="match status" value="2"/>
</dbReference>
<reference evidence="12" key="1">
    <citation type="submission" date="2020-08" db="EMBL/GenBank/DDBJ databases">
        <title>Spodoptera exigua strain:BAW_Kor-Di-RS1 Genome sequencing and assembly.</title>
        <authorList>
            <person name="Kim J."/>
            <person name="Nam H.Y."/>
            <person name="Kwon M."/>
            <person name="Choi J.H."/>
            <person name="Cho S.R."/>
            <person name="Kim G.-H."/>
        </authorList>
    </citation>
    <scope>NUCLEOTIDE SEQUENCE</scope>
    <source>
        <strain evidence="12">BAW_Kor-Di-RS1</strain>
        <tissue evidence="12">Whole-body</tissue>
    </source>
</reference>
<dbReference type="Pfam" id="PF00089">
    <property type="entry name" value="Trypsin"/>
    <property type="match status" value="2"/>
</dbReference>
<keyword evidence="3" id="KW-0645">Protease</keyword>
<feature type="domain" description="Peptidase S1" evidence="11">
    <location>
        <begin position="31"/>
        <end position="264"/>
    </location>
</feature>
<comment type="caution">
    <text evidence="12">The sequence shown here is derived from an EMBL/GenBank/DDBJ whole genome shotgun (WGS) entry which is preliminary data.</text>
</comment>
<keyword evidence="9" id="KW-1205">Fibrinolytic toxin</keyword>
<keyword evidence="4" id="KW-0378">Hydrolase</keyword>
<dbReference type="GO" id="GO:0006508">
    <property type="term" value="P:proteolysis"/>
    <property type="evidence" value="ECO:0007669"/>
    <property type="project" value="UniProtKB-KW"/>
</dbReference>
<evidence type="ECO:0000256" key="5">
    <source>
        <dbReference type="ARBA" id="ARBA00022825"/>
    </source>
</evidence>
<feature type="domain" description="Peptidase S1" evidence="11">
    <location>
        <begin position="330"/>
        <end position="565"/>
    </location>
</feature>
<protein>
    <recommendedName>
        <fullName evidence="11">Peptidase S1 domain-containing protein</fullName>
    </recommendedName>
</protein>
<dbReference type="Proteomes" id="UP000648187">
    <property type="component" value="Unassembled WGS sequence"/>
</dbReference>
<evidence type="ECO:0000256" key="1">
    <source>
        <dbReference type="ARBA" id="ARBA00004239"/>
    </source>
</evidence>
<evidence type="ECO:0000256" key="7">
    <source>
        <dbReference type="ARBA" id="ARBA00023240"/>
    </source>
</evidence>
<evidence type="ECO:0000256" key="8">
    <source>
        <dbReference type="ARBA" id="ARBA00055534"/>
    </source>
</evidence>
<sequence length="565" mass="61354">MKFTWITWKTQAMAFKIYALLLVAALSTNEVFSASQTSIEDVPNMAQLETGTGVAWLQTCVGSIITNLHILTAAHCLLGAAIEPRTSRVRVGTEERGRGGYLQSFVRHPTYSNTHFDGNVALVRIQGSLTFDSKVQPARFAAPGLVFPPNVPVNVVNWGRTAQDTIWSDRNLYSSLLYTVDHKACAEKYASLSPVSIKVTDNMFCVREPGTLGTNFGVRDGGAPLFYNGVQVGFVTIGSPIGEDFPLVVTAVSPYTNWIVETASRLSFKNIVDLPYQKFCKTQTRNWLIEEIGLGVAQLIGDLKAKSISTMVSARFATLFLAAGLCVSGVLSASQAKIEDFPSIAQIETGVGRAWLQTCVGTIITNFHVLTAAHCLVGTALIPRISRVRVGAEERGRDGEIFAVQSIIRHPDYSFRSFDNNVGILRLRSSLTFDTNIQMASITAAGLVFPANVPVVLASWGRTAQDVIWSDRDLYSTQLYTVDHSACVEKYGSLLLPIEVTDNMICVSSAVATGTHFGVRDGGAPIFYNNILVGFVSFGSPYGENYPVVATGVSPYSDWIVENAV</sequence>
<dbReference type="InterPro" id="IPR009003">
    <property type="entry name" value="Peptidase_S1_PA"/>
</dbReference>
<keyword evidence="10" id="KW-0732">Signal</keyword>
<keyword evidence="5" id="KW-0720">Serine protease</keyword>
<comment type="function">
    <text evidence="8">Fibrinolytic activity; shows preferential cleavage of Arg-Gly bonds in all three fibrinogen chains. Contact with the caterpillars causes severe bleeding, due the anticoagulant effect of the protein.</text>
</comment>
<gene>
    <name evidence="12" type="ORF">HW555_011384</name>
</gene>
<accession>A0A835L1P3</accession>
<evidence type="ECO:0000313" key="13">
    <source>
        <dbReference type="Proteomes" id="UP000648187"/>
    </source>
</evidence>
<evidence type="ECO:0000256" key="9">
    <source>
        <dbReference type="ARBA" id="ARBA00084094"/>
    </source>
</evidence>